<keyword evidence="1" id="KW-0812">Transmembrane</keyword>
<dbReference type="GeneID" id="63748250"/>
<reference evidence="4" key="1">
    <citation type="journal article" date="2017" name="Genome Biol.">
        <title>Comparative genomics reveals high biological diversity and specific adaptations in the industrially and medically important fungal genus Aspergillus.</title>
        <authorList>
            <person name="de Vries R.P."/>
            <person name="Riley R."/>
            <person name="Wiebenga A."/>
            <person name="Aguilar-Osorio G."/>
            <person name="Amillis S."/>
            <person name="Uchima C.A."/>
            <person name="Anderluh G."/>
            <person name="Asadollahi M."/>
            <person name="Askin M."/>
            <person name="Barry K."/>
            <person name="Battaglia E."/>
            <person name="Bayram O."/>
            <person name="Benocci T."/>
            <person name="Braus-Stromeyer S.A."/>
            <person name="Caldana C."/>
            <person name="Canovas D."/>
            <person name="Cerqueira G.C."/>
            <person name="Chen F."/>
            <person name="Chen W."/>
            <person name="Choi C."/>
            <person name="Clum A."/>
            <person name="Dos Santos R.A."/>
            <person name="Damasio A.R."/>
            <person name="Diallinas G."/>
            <person name="Emri T."/>
            <person name="Fekete E."/>
            <person name="Flipphi M."/>
            <person name="Freyberg S."/>
            <person name="Gallo A."/>
            <person name="Gournas C."/>
            <person name="Habgood R."/>
            <person name="Hainaut M."/>
            <person name="Harispe M.L."/>
            <person name="Henrissat B."/>
            <person name="Hilden K.S."/>
            <person name="Hope R."/>
            <person name="Hossain A."/>
            <person name="Karabika E."/>
            <person name="Karaffa L."/>
            <person name="Karanyi Z."/>
            <person name="Krasevec N."/>
            <person name="Kuo A."/>
            <person name="Kusch H."/>
            <person name="LaButti K."/>
            <person name="Lagendijk E.L."/>
            <person name="Lapidus A."/>
            <person name="Levasseur A."/>
            <person name="Lindquist E."/>
            <person name="Lipzen A."/>
            <person name="Logrieco A.F."/>
            <person name="MacCabe A."/>
            <person name="Maekelae M.R."/>
            <person name="Malavazi I."/>
            <person name="Melin P."/>
            <person name="Meyer V."/>
            <person name="Mielnichuk N."/>
            <person name="Miskei M."/>
            <person name="Molnar A.P."/>
            <person name="Mule G."/>
            <person name="Ngan C.Y."/>
            <person name="Orejas M."/>
            <person name="Orosz E."/>
            <person name="Ouedraogo J.P."/>
            <person name="Overkamp K.M."/>
            <person name="Park H.-S."/>
            <person name="Perrone G."/>
            <person name="Piumi F."/>
            <person name="Punt P.J."/>
            <person name="Ram A.F."/>
            <person name="Ramon A."/>
            <person name="Rauscher S."/>
            <person name="Record E."/>
            <person name="Riano-Pachon D.M."/>
            <person name="Robert V."/>
            <person name="Roehrig J."/>
            <person name="Ruller R."/>
            <person name="Salamov A."/>
            <person name="Salih N.S."/>
            <person name="Samson R.A."/>
            <person name="Sandor E."/>
            <person name="Sanguinetti M."/>
            <person name="Schuetze T."/>
            <person name="Sepcic K."/>
            <person name="Shelest E."/>
            <person name="Sherlock G."/>
            <person name="Sophianopoulou V."/>
            <person name="Squina F.M."/>
            <person name="Sun H."/>
            <person name="Susca A."/>
            <person name="Todd R.B."/>
            <person name="Tsang A."/>
            <person name="Unkles S.E."/>
            <person name="van de Wiele N."/>
            <person name="van Rossen-Uffink D."/>
            <person name="Oliveira J.V."/>
            <person name="Vesth T.C."/>
            <person name="Visser J."/>
            <person name="Yu J.-H."/>
            <person name="Zhou M."/>
            <person name="Andersen M.R."/>
            <person name="Archer D.B."/>
            <person name="Baker S.E."/>
            <person name="Benoit I."/>
            <person name="Brakhage A.A."/>
            <person name="Braus G.H."/>
            <person name="Fischer R."/>
            <person name="Frisvad J.C."/>
            <person name="Goldman G.H."/>
            <person name="Houbraken J."/>
            <person name="Oakley B."/>
            <person name="Pocsi I."/>
            <person name="Scazzocchio C."/>
            <person name="Seiboth B."/>
            <person name="vanKuyk P.A."/>
            <person name="Wortman J."/>
            <person name="Dyer P.S."/>
            <person name="Grigoriev I.V."/>
        </authorList>
    </citation>
    <scope>NUCLEOTIDE SEQUENCE [LARGE SCALE GENOMIC DNA]</scope>
    <source>
        <strain evidence="4">DTO 134E9</strain>
    </source>
</reference>
<protein>
    <recommendedName>
        <fullName evidence="5">Mid2 domain-containing protein</fullName>
    </recommendedName>
</protein>
<feature type="signal peptide" evidence="2">
    <location>
        <begin position="1"/>
        <end position="26"/>
    </location>
</feature>
<dbReference type="VEuPathDB" id="FungiDB:ASPWEDRAFT_22845"/>
<feature type="transmembrane region" description="Helical" evidence="1">
    <location>
        <begin position="203"/>
        <end position="225"/>
    </location>
</feature>
<organism evidence="3 4">
    <name type="scientific">Aspergillus wentii DTO 134E9</name>
    <dbReference type="NCBI Taxonomy" id="1073089"/>
    <lineage>
        <taxon>Eukaryota</taxon>
        <taxon>Fungi</taxon>
        <taxon>Dikarya</taxon>
        <taxon>Ascomycota</taxon>
        <taxon>Pezizomycotina</taxon>
        <taxon>Eurotiomycetes</taxon>
        <taxon>Eurotiomycetidae</taxon>
        <taxon>Eurotiales</taxon>
        <taxon>Aspergillaceae</taxon>
        <taxon>Aspergillus</taxon>
        <taxon>Aspergillus subgen. Cremei</taxon>
    </lineage>
</organism>
<name>A0A1L9S0I4_ASPWE</name>
<keyword evidence="1" id="KW-0472">Membrane</keyword>
<feature type="chain" id="PRO_5012566913" description="Mid2 domain-containing protein" evidence="2">
    <location>
        <begin position="27"/>
        <end position="314"/>
    </location>
</feature>
<dbReference type="RefSeq" id="XP_040694361.1">
    <property type="nucleotide sequence ID" value="XM_040832402.1"/>
</dbReference>
<gene>
    <name evidence="3" type="ORF">ASPWEDRAFT_22845</name>
</gene>
<dbReference type="Proteomes" id="UP000184383">
    <property type="component" value="Unassembled WGS sequence"/>
</dbReference>
<keyword evidence="2" id="KW-0732">Signal</keyword>
<proteinExistence type="predicted"/>
<dbReference type="Pfam" id="PF14610">
    <property type="entry name" value="Psg1"/>
    <property type="match status" value="1"/>
</dbReference>
<keyword evidence="4" id="KW-1185">Reference proteome</keyword>
<dbReference type="AlphaFoldDB" id="A0A1L9S0I4"/>
<sequence length="314" mass="34782">MRTLCSFSRLLVMGFTMASLVGHGLGAVMGKGKGADDEVHVTNWTAKRSSDSIVDDTSNNNIIRSSPGDFPVCTELDRPFSPFCLPRDGADVTVDSTYYVTWNADYYPLNATVTIELRYPNSSNGDSAFTSEKTDNSYGYITLHMRKEWLQGKARNTLLLYIIELDSASGQRASIRKGPTVTLQPKPVVHYAPPPSLPFNRQALLIGLPVSLGVVMVIVFGLFFGMRKSRRIAVKNIMGSRGKGYGIGKSKNERLNTNRNMEARGSDGLAALGKYSEDDDEGLSEIDPDMYNNELERNANYAFRQHVSKLKSWN</sequence>
<evidence type="ECO:0008006" key="5">
    <source>
        <dbReference type="Google" id="ProtNLM"/>
    </source>
</evidence>
<evidence type="ECO:0000256" key="1">
    <source>
        <dbReference type="SAM" id="Phobius"/>
    </source>
</evidence>
<dbReference type="EMBL" id="KV878209">
    <property type="protein sequence ID" value="OJJ40685.1"/>
    <property type="molecule type" value="Genomic_DNA"/>
</dbReference>
<dbReference type="OrthoDB" id="4084551at2759"/>
<evidence type="ECO:0000313" key="3">
    <source>
        <dbReference type="EMBL" id="OJJ40685.1"/>
    </source>
</evidence>
<dbReference type="InterPro" id="IPR028000">
    <property type="entry name" value="Pma1"/>
</dbReference>
<accession>A0A1L9S0I4</accession>
<keyword evidence="1" id="KW-1133">Transmembrane helix</keyword>
<evidence type="ECO:0000256" key="2">
    <source>
        <dbReference type="SAM" id="SignalP"/>
    </source>
</evidence>
<evidence type="ECO:0000313" key="4">
    <source>
        <dbReference type="Proteomes" id="UP000184383"/>
    </source>
</evidence>